<dbReference type="GeneID" id="54402796"/>
<dbReference type="OrthoDB" id="3014656at2759"/>
<name>A0A6A6AJ68_9PLEO</name>
<reference evidence="1" key="1">
    <citation type="journal article" date="2020" name="Stud. Mycol.">
        <title>101 Dothideomycetes genomes: a test case for predicting lifestyles and emergence of pathogens.</title>
        <authorList>
            <person name="Haridas S."/>
            <person name="Albert R."/>
            <person name="Binder M."/>
            <person name="Bloem J."/>
            <person name="Labutti K."/>
            <person name="Salamov A."/>
            <person name="Andreopoulos B."/>
            <person name="Baker S."/>
            <person name="Barry K."/>
            <person name="Bills G."/>
            <person name="Bluhm B."/>
            <person name="Cannon C."/>
            <person name="Castanera R."/>
            <person name="Culley D."/>
            <person name="Daum C."/>
            <person name="Ezra D."/>
            <person name="Gonzalez J."/>
            <person name="Henrissat B."/>
            <person name="Kuo A."/>
            <person name="Liang C."/>
            <person name="Lipzen A."/>
            <person name="Lutzoni F."/>
            <person name="Magnuson J."/>
            <person name="Mondo S."/>
            <person name="Nolan M."/>
            <person name="Ohm R."/>
            <person name="Pangilinan J."/>
            <person name="Park H.-J."/>
            <person name="Ramirez L."/>
            <person name="Alfaro M."/>
            <person name="Sun H."/>
            <person name="Tritt A."/>
            <person name="Yoshinaga Y."/>
            <person name="Zwiers L.-H."/>
            <person name="Turgeon B."/>
            <person name="Goodwin S."/>
            <person name="Spatafora J."/>
            <person name="Crous P."/>
            <person name="Grigoriev I."/>
        </authorList>
    </citation>
    <scope>NUCLEOTIDE SEQUENCE</scope>
    <source>
        <strain evidence="1">CBS 119687</strain>
    </source>
</reference>
<evidence type="ECO:0000313" key="2">
    <source>
        <dbReference type="Proteomes" id="UP000799771"/>
    </source>
</evidence>
<evidence type="ECO:0008006" key="3">
    <source>
        <dbReference type="Google" id="ProtNLM"/>
    </source>
</evidence>
<dbReference type="AlphaFoldDB" id="A0A6A6AJ68"/>
<gene>
    <name evidence="1" type="ORF">P153DRAFT_179965</name>
</gene>
<protein>
    <recommendedName>
        <fullName evidence="3">SnoaL-like domain-containing protein</fullName>
    </recommendedName>
</protein>
<dbReference type="EMBL" id="ML977501">
    <property type="protein sequence ID" value="KAF2131850.1"/>
    <property type="molecule type" value="Genomic_DNA"/>
</dbReference>
<dbReference type="Proteomes" id="UP000799771">
    <property type="component" value="Unassembled WGS sequence"/>
</dbReference>
<accession>A0A6A6AJ68</accession>
<sequence length="201" mass="21979">MISSCIYATAYAFATSYGTIYDLYRNGSTPQKVAENIASYYREPYTAFFIGNVATNQSFAGITDATLQAYNFLEDAGIGNDITTDSVRVEPISNASAIVWLTWRIHPKNDVESFSWTTMYHYRNDVDLLAGIEAPGGNGTHGLDGTTVQMSSEECIASVSGTGARPPGGWEFGVSDEEIVKFSQRVPNYIDSYVMPPSKKS</sequence>
<organism evidence="1 2">
    <name type="scientific">Dothidotthia symphoricarpi CBS 119687</name>
    <dbReference type="NCBI Taxonomy" id="1392245"/>
    <lineage>
        <taxon>Eukaryota</taxon>
        <taxon>Fungi</taxon>
        <taxon>Dikarya</taxon>
        <taxon>Ascomycota</taxon>
        <taxon>Pezizomycotina</taxon>
        <taxon>Dothideomycetes</taxon>
        <taxon>Pleosporomycetidae</taxon>
        <taxon>Pleosporales</taxon>
        <taxon>Dothidotthiaceae</taxon>
        <taxon>Dothidotthia</taxon>
    </lineage>
</organism>
<proteinExistence type="predicted"/>
<evidence type="ECO:0000313" key="1">
    <source>
        <dbReference type="EMBL" id="KAF2131850.1"/>
    </source>
</evidence>
<keyword evidence="2" id="KW-1185">Reference proteome</keyword>
<dbReference type="RefSeq" id="XP_033526237.1">
    <property type="nucleotide sequence ID" value="XM_033662364.1"/>
</dbReference>